<dbReference type="RefSeq" id="WP_149114158.1">
    <property type="nucleotide sequence ID" value="NZ_CP042425.1"/>
</dbReference>
<dbReference type="CDD" id="cd07345">
    <property type="entry name" value="M48A_Ste24p-like"/>
    <property type="match status" value="1"/>
</dbReference>
<evidence type="ECO:0000313" key="13">
    <source>
        <dbReference type="EMBL" id="QEL19800.1"/>
    </source>
</evidence>
<feature type="domain" description="Peptidase M48" evidence="12">
    <location>
        <begin position="229"/>
        <end position="377"/>
    </location>
</feature>
<evidence type="ECO:0000256" key="11">
    <source>
        <dbReference type="SAM" id="Phobius"/>
    </source>
</evidence>
<keyword evidence="7" id="KW-0862">Zinc</keyword>
<accession>A0A5C1ALH4</accession>
<keyword evidence="5" id="KW-0479">Metal-binding</keyword>
<feature type="transmembrane region" description="Helical" evidence="11">
    <location>
        <begin position="31"/>
        <end position="53"/>
    </location>
</feature>
<keyword evidence="9" id="KW-0482">Metalloprotease</keyword>
<protein>
    <submittedName>
        <fullName evidence="13">Protease HtpX</fullName>
        <ecNumber evidence="13">3.4.24.-</ecNumber>
    </submittedName>
</protein>
<sequence>MPIILVLLLTASCARLPWPEPPFGVGGSGSLALTAFAFLLPIGGAIVLSRWVASSVRAEPSRRGEIASQYSRYRRFLGYVNLVVAVLAVVGLGWGWTVWNRIIFPTDHRVVAPLAELLVPAPYLFTVFTSWLVYYDVERLFHSTGRSESSFWSRTGYFFFNLRPFAFLVLLPVVLFAAQQTFVRLAPEAAESWVAQLLGFAMVPLLFVFLPVLLRPALGLKPMPDDPTRERLEELARKMNFRYSNLLVWSTRGAMANAMVVGVVPWARYVVFTDRLIDAMAPDELDAVFGHEVGHAKHWHIPYYALFFMLSVPAVAAVVSVLFDQVAASGFIDAKAWEPWVGLPPLAGLLAYIFLVFGYLSRKCERQADIYGCRVASGGERVDVNGIDAMMRALTRVADLNGMDARTGTPEHQSVWKRLWALFRSWQHGSIGERVHFLANLMENPEIERGIQWRVYLLRWGLLLGLIAVIAGVVAITGWKEIARAM</sequence>
<keyword evidence="6 13" id="KW-0378">Hydrolase</keyword>
<dbReference type="InterPro" id="IPR001915">
    <property type="entry name" value="Peptidase_M48"/>
</dbReference>
<keyword evidence="3 13" id="KW-0645">Protease</keyword>
<dbReference type="Gene3D" id="3.30.2010.10">
    <property type="entry name" value="Metalloproteases ('zincins'), catalytic domain"/>
    <property type="match status" value="1"/>
</dbReference>
<feature type="transmembrane region" description="Helical" evidence="11">
    <location>
        <begin position="117"/>
        <end position="137"/>
    </location>
</feature>
<dbReference type="GO" id="GO:0046872">
    <property type="term" value="F:metal ion binding"/>
    <property type="evidence" value="ECO:0007669"/>
    <property type="project" value="UniProtKB-KW"/>
</dbReference>
<name>A0A5C1ALH4_9BACT</name>
<reference evidence="14" key="1">
    <citation type="submission" date="2019-08" db="EMBL/GenBank/DDBJ databases">
        <title>Limnoglobus roseus gen. nov., sp. nov., a novel freshwater planctomycete with a giant genome from the family Gemmataceae.</title>
        <authorList>
            <person name="Kulichevskaya I.S."/>
            <person name="Naumoff D.G."/>
            <person name="Miroshnikov K."/>
            <person name="Ivanova A."/>
            <person name="Philippov D.A."/>
            <person name="Hakobyan A."/>
            <person name="Rijpstra I.C."/>
            <person name="Sinninghe Damste J.S."/>
            <person name="Liesack W."/>
            <person name="Dedysh S.N."/>
        </authorList>
    </citation>
    <scope>NUCLEOTIDE SEQUENCE [LARGE SCALE GENOMIC DNA]</scope>
    <source>
        <strain evidence="14">PX52</strain>
    </source>
</reference>
<dbReference type="OrthoDB" id="255388at2"/>
<evidence type="ECO:0000313" key="14">
    <source>
        <dbReference type="Proteomes" id="UP000324974"/>
    </source>
</evidence>
<proteinExistence type="predicted"/>
<feature type="transmembrane region" description="Helical" evidence="11">
    <location>
        <begin position="343"/>
        <end position="360"/>
    </location>
</feature>
<dbReference type="InterPro" id="IPR050083">
    <property type="entry name" value="HtpX_protease"/>
</dbReference>
<dbReference type="PANTHER" id="PTHR43221">
    <property type="entry name" value="PROTEASE HTPX"/>
    <property type="match status" value="1"/>
</dbReference>
<keyword evidence="4 11" id="KW-0812">Transmembrane</keyword>
<evidence type="ECO:0000256" key="9">
    <source>
        <dbReference type="ARBA" id="ARBA00023049"/>
    </source>
</evidence>
<organism evidence="13 14">
    <name type="scientific">Limnoglobus roseus</name>
    <dbReference type="NCBI Taxonomy" id="2598579"/>
    <lineage>
        <taxon>Bacteria</taxon>
        <taxon>Pseudomonadati</taxon>
        <taxon>Planctomycetota</taxon>
        <taxon>Planctomycetia</taxon>
        <taxon>Gemmatales</taxon>
        <taxon>Gemmataceae</taxon>
        <taxon>Limnoglobus</taxon>
    </lineage>
</organism>
<gene>
    <name evidence="13" type="primary">htpX_3</name>
    <name evidence="13" type="ORF">PX52LOC_06879</name>
</gene>
<evidence type="ECO:0000256" key="2">
    <source>
        <dbReference type="ARBA" id="ARBA00022475"/>
    </source>
</evidence>
<evidence type="ECO:0000259" key="12">
    <source>
        <dbReference type="Pfam" id="PF01435"/>
    </source>
</evidence>
<dbReference type="GO" id="GO:0004222">
    <property type="term" value="F:metalloendopeptidase activity"/>
    <property type="evidence" value="ECO:0007669"/>
    <property type="project" value="InterPro"/>
</dbReference>
<feature type="transmembrane region" description="Helical" evidence="11">
    <location>
        <begin position="76"/>
        <end position="97"/>
    </location>
</feature>
<keyword evidence="8 11" id="KW-1133">Transmembrane helix</keyword>
<comment type="cofactor">
    <cofactor evidence="1">
        <name>Zn(2+)</name>
        <dbReference type="ChEBI" id="CHEBI:29105"/>
    </cofactor>
</comment>
<evidence type="ECO:0000256" key="4">
    <source>
        <dbReference type="ARBA" id="ARBA00022692"/>
    </source>
</evidence>
<dbReference type="Proteomes" id="UP000324974">
    <property type="component" value="Chromosome"/>
</dbReference>
<feature type="transmembrane region" description="Helical" evidence="11">
    <location>
        <begin position="193"/>
        <end position="214"/>
    </location>
</feature>
<dbReference type="EMBL" id="CP042425">
    <property type="protein sequence ID" value="QEL19800.1"/>
    <property type="molecule type" value="Genomic_DNA"/>
</dbReference>
<dbReference type="PANTHER" id="PTHR43221:SF2">
    <property type="entry name" value="PROTEASE HTPX HOMOLOG"/>
    <property type="match status" value="1"/>
</dbReference>
<evidence type="ECO:0000256" key="3">
    <source>
        <dbReference type="ARBA" id="ARBA00022670"/>
    </source>
</evidence>
<dbReference type="GO" id="GO:0006508">
    <property type="term" value="P:proteolysis"/>
    <property type="evidence" value="ECO:0007669"/>
    <property type="project" value="UniProtKB-KW"/>
</dbReference>
<evidence type="ECO:0000256" key="6">
    <source>
        <dbReference type="ARBA" id="ARBA00022801"/>
    </source>
</evidence>
<keyword evidence="10 11" id="KW-0472">Membrane</keyword>
<evidence type="ECO:0000256" key="7">
    <source>
        <dbReference type="ARBA" id="ARBA00022833"/>
    </source>
</evidence>
<feature type="transmembrane region" description="Helical" evidence="11">
    <location>
        <begin position="303"/>
        <end position="323"/>
    </location>
</feature>
<evidence type="ECO:0000256" key="10">
    <source>
        <dbReference type="ARBA" id="ARBA00023136"/>
    </source>
</evidence>
<keyword evidence="2" id="KW-1003">Cell membrane</keyword>
<keyword evidence="14" id="KW-1185">Reference proteome</keyword>
<dbReference type="EC" id="3.4.24.-" evidence="13"/>
<feature type="transmembrane region" description="Helical" evidence="11">
    <location>
        <begin position="158"/>
        <end position="178"/>
    </location>
</feature>
<dbReference type="AlphaFoldDB" id="A0A5C1ALH4"/>
<dbReference type="KEGG" id="lrs:PX52LOC_06879"/>
<dbReference type="Pfam" id="PF01435">
    <property type="entry name" value="Peptidase_M48"/>
    <property type="match status" value="1"/>
</dbReference>
<feature type="transmembrane region" description="Helical" evidence="11">
    <location>
        <begin position="457"/>
        <end position="479"/>
    </location>
</feature>
<evidence type="ECO:0000256" key="5">
    <source>
        <dbReference type="ARBA" id="ARBA00022723"/>
    </source>
</evidence>
<evidence type="ECO:0000256" key="8">
    <source>
        <dbReference type="ARBA" id="ARBA00022989"/>
    </source>
</evidence>
<evidence type="ECO:0000256" key="1">
    <source>
        <dbReference type="ARBA" id="ARBA00001947"/>
    </source>
</evidence>